<dbReference type="PRINTS" id="PR00455">
    <property type="entry name" value="HTHTETR"/>
</dbReference>
<dbReference type="GO" id="GO:0003677">
    <property type="term" value="F:DNA binding"/>
    <property type="evidence" value="ECO:0007669"/>
    <property type="project" value="UniProtKB-UniRule"/>
</dbReference>
<evidence type="ECO:0000256" key="1">
    <source>
        <dbReference type="ARBA" id="ARBA00023015"/>
    </source>
</evidence>
<evidence type="ECO:0000256" key="4">
    <source>
        <dbReference type="PROSITE-ProRule" id="PRU00335"/>
    </source>
</evidence>
<evidence type="ECO:0000256" key="3">
    <source>
        <dbReference type="ARBA" id="ARBA00023163"/>
    </source>
</evidence>
<keyword evidence="1" id="KW-0805">Transcription regulation</keyword>
<dbReference type="PROSITE" id="PS50977">
    <property type="entry name" value="HTH_TETR_2"/>
    <property type="match status" value="1"/>
</dbReference>
<gene>
    <name evidence="6" type="ORF">SAMN04490356_0417</name>
</gene>
<dbReference type="Pfam" id="PF16925">
    <property type="entry name" value="TetR_C_13"/>
    <property type="match status" value="1"/>
</dbReference>
<name>A0A1H4IB68_STRMJ</name>
<dbReference type="Pfam" id="PF00440">
    <property type="entry name" value="TetR_N"/>
    <property type="match status" value="1"/>
</dbReference>
<dbReference type="EMBL" id="FNST01000001">
    <property type="protein sequence ID" value="SEB31344.1"/>
    <property type="molecule type" value="Genomic_DNA"/>
</dbReference>
<dbReference type="InterPro" id="IPR001647">
    <property type="entry name" value="HTH_TetR"/>
</dbReference>
<sequence>MQMNDGSRGLRRLTGRGLATRDRILEHAADLIYTRGVHATNNELVRRAAGVSGSQLSHYFPNKESLVRAVIDWQAESVLGFHRSERFAGFDTLEAYQEWADFFVVSGRPFENGCSLGSLASEIVKTDLDVRDDLTRVFAEWRDIFRAGLERMQDDGRLDASPDPARLAHMLIAAYQGGSLLAQIARDVAPLRDALYAAVEHLRAYTTSDDIVIASSALRDRARDVVHSVENELGQEALDHLAALRSDLDR</sequence>
<dbReference type="InterPro" id="IPR009057">
    <property type="entry name" value="Homeodomain-like_sf"/>
</dbReference>
<protein>
    <submittedName>
        <fullName evidence="6">DNA-binding transcriptional regulator, AcrR family</fullName>
    </submittedName>
</protein>
<keyword evidence="2 4" id="KW-0238">DNA-binding</keyword>
<evidence type="ECO:0000313" key="6">
    <source>
        <dbReference type="EMBL" id="SEB31344.1"/>
    </source>
</evidence>
<dbReference type="Proteomes" id="UP000198609">
    <property type="component" value="Unassembled WGS sequence"/>
</dbReference>
<keyword evidence="7" id="KW-1185">Reference proteome</keyword>
<feature type="domain" description="HTH tetR-type" evidence="5">
    <location>
        <begin position="18"/>
        <end position="78"/>
    </location>
</feature>
<organism evidence="6 7">
    <name type="scientific">Streptomyces melanosporofaciens</name>
    <dbReference type="NCBI Taxonomy" id="67327"/>
    <lineage>
        <taxon>Bacteria</taxon>
        <taxon>Bacillati</taxon>
        <taxon>Actinomycetota</taxon>
        <taxon>Actinomycetes</taxon>
        <taxon>Kitasatosporales</taxon>
        <taxon>Streptomycetaceae</taxon>
        <taxon>Streptomyces</taxon>
        <taxon>Streptomyces violaceusniger group</taxon>
    </lineage>
</organism>
<evidence type="ECO:0000313" key="7">
    <source>
        <dbReference type="Proteomes" id="UP000198609"/>
    </source>
</evidence>
<evidence type="ECO:0000256" key="2">
    <source>
        <dbReference type="ARBA" id="ARBA00023125"/>
    </source>
</evidence>
<keyword evidence="3" id="KW-0804">Transcription</keyword>
<reference evidence="7" key="1">
    <citation type="submission" date="2016-10" db="EMBL/GenBank/DDBJ databases">
        <authorList>
            <person name="Varghese N."/>
            <person name="Submissions S."/>
        </authorList>
    </citation>
    <scope>NUCLEOTIDE SEQUENCE [LARGE SCALE GENOMIC DNA]</scope>
    <source>
        <strain evidence="7">DSM 40318</strain>
    </source>
</reference>
<dbReference type="Gene3D" id="1.10.357.10">
    <property type="entry name" value="Tetracycline Repressor, domain 2"/>
    <property type="match status" value="1"/>
</dbReference>
<evidence type="ECO:0000259" key="5">
    <source>
        <dbReference type="PROSITE" id="PS50977"/>
    </source>
</evidence>
<dbReference type="PANTHER" id="PTHR47506:SF3">
    <property type="entry name" value="HTH-TYPE TRANSCRIPTIONAL REGULATOR LMRA"/>
    <property type="match status" value="1"/>
</dbReference>
<dbReference type="AlphaFoldDB" id="A0A1H4IB68"/>
<dbReference type="InterPro" id="IPR036271">
    <property type="entry name" value="Tet_transcr_reg_TetR-rel_C_sf"/>
</dbReference>
<feature type="DNA-binding region" description="H-T-H motif" evidence="4">
    <location>
        <begin position="41"/>
        <end position="60"/>
    </location>
</feature>
<accession>A0A1H4IB68</accession>
<dbReference type="RefSeq" id="WP_208905467.1">
    <property type="nucleotide sequence ID" value="NZ_FNST01000001.1"/>
</dbReference>
<dbReference type="SUPFAM" id="SSF46689">
    <property type="entry name" value="Homeodomain-like"/>
    <property type="match status" value="1"/>
</dbReference>
<dbReference type="SUPFAM" id="SSF48498">
    <property type="entry name" value="Tetracyclin repressor-like, C-terminal domain"/>
    <property type="match status" value="1"/>
</dbReference>
<dbReference type="PANTHER" id="PTHR47506">
    <property type="entry name" value="TRANSCRIPTIONAL REGULATORY PROTEIN"/>
    <property type="match status" value="1"/>
</dbReference>
<dbReference type="InterPro" id="IPR011075">
    <property type="entry name" value="TetR_C"/>
</dbReference>
<proteinExistence type="predicted"/>